<dbReference type="AlphaFoldDB" id="A0A0C2NN61"/>
<dbReference type="Proteomes" id="UP000031672">
    <property type="component" value="Unassembled WGS sequence"/>
</dbReference>
<proteinExistence type="predicted"/>
<dbReference type="STRING" id="1461322.OJ16_06505"/>
<protein>
    <submittedName>
        <fullName evidence="1">Uncharacterized protein</fullName>
    </submittedName>
</protein>
<sequence length="76" mass="9121">MYLNITDLLKEFNNKYRGEIVKRIYANQSNFRNESLKLFVELDRETATKINNDMNKLFETSVYIAVEIKEEIEKIK</sequence>
<gene>
    <name evidence="1" type="ORF">OJ16_06505</name>
</gene>
<keyword evidence="2" id="KW-1185">Reference proteome</keyword>
<comment type="caution">
    <text evidence="1">The sequence shown here is derived from an EMBL/GenBank/DDBJ whole genome shotgun (WGS) entry which is preliminary data.</text>
</comment>
<evidence type="ECO:0000313" key="1">
    <source>
        <dbReference type="EMBL" id="KII80931.1"/>
    </source>
</evidence>
<name>A0A0C2NN61_9VIBR</name>
<organism evidence="1 2">
    <name type="scientific">Vibrio renipiscarius</name>
    <dbReference type="NCBI Taxonomy" id="1461322"/>
    <lineage>
        <taxon>Bacteria</taxon>
        <taxon>Pseudomonadati</taxon>
        <taxon>Pseudomonadota</taxon>
        <taxon>Gammaproteobacteria</taxon>
        <taxon>Vibrionales</taxon>
        <taxon>Vibrionaceae</taxon>
        <taxon>Vibrio</taxon>
    </lineage>
</organism>
<evidence type="ECO:0000313" key="2">
    <source>
        <dbReference type="Proteomes" id="UP000031672"/>
    </source>
</evidence>
<accession>A0A0C2NTB7</accession>
<reference evidence="1 2" key="1">
    <citation type="submission" date="2014-11" db="EMBL/GenBank/DDBJ databases">
        <title>Draft Genome Sequence of Vibrio piscirenalis strains CECT 8603T and CECT 8604, two marine Gammaproteobacterium isolated from cultured gilthead sea bream (Sparus aurata).</title>
        <authorList>
            <person name="Arahal D.R."/>
            <person name="Rodrigo-Torres L."/>
            <person name="Lucena T."/>
            <person name="Pujalte M.J."/>
        </authorList>
    </citation>
    <scope>NUCLEOTIDE SEQUENCE [LARGE SCALE GENOMIC DNA]</scope>
    <source>
        <strain evidence="1 2">DCR 1-4-2</strain>
    </source>
</reference>
<accession>A0A0C2NN61</accession>
<dbReference type="EMBL" id="JTKH01000006">
    <property type="protein sequence ID" value="KII80931.1"/>
    <property type="molecule type" value="Genomic_DNA"/>
</dbReference>